<sequence length="343" mass="38336">MTTAKETSFSKSEAAIRCAMANVVSKLSSLRVDSHTTYEHSSSIDAFQDALFSVIEEELLGNICDSVKFSLMLAESTDISIHQNLIVYIRVIECNHVGIVEPHTYFLGMDSLYRANAESIFSKLTCMLEQKGIDIVKFCGVSTDGASVMVGSKSGVVTRVNKEVPGVLQTHCLAHRLALSCCSGADCIPYLVKVQEILNSIYKYFHNSPKNTAMLEAIQTITQGQSGKFKWCFTLGGLFFMVLLRPCSGRFLEEKSGKSLSLYKPITTYKFLYVLHYMADVLQPLAIFSKSLQTNDIYFAELILCWPLLYRQLRKCLKVPEEPKTGDNGLETFEMPTSNVEKQ</sequence>
<proteinExistence type="predicted"/>
<protein>
    <submittedName>
        <fullName evidence="1">ZN862-like protein</fullName>
    </submittedName>
</protein>
<dbReference type="InterPro" id="IPR012337">
    <property type="entry name" value="RNaseH-like_sf"/>
</dbReference>
<dbReference type="EMBL" id="CP111016">
    <property type="protein sequence ID" value="WAR04742.1"/>
    <property type="molecule type" value="Genomic_DNA"/>
</dbReference>
<evidence type="ECO:0000313" key="1">
    <source>
        <dbReference type="EMBL" id="WAR04742.1"/>
    </source>
</evidence>
<gene>
    <name evidence="1" type="ORF">MAR_020111</name>
</gene>
<evidence type="ECO:0000313" key="2">
    <source>
        <dbReference type="Proteomes" id="UP001164746"/>
    </source>
</evidence>
<keyword evidence="2" id="KW-1185">Reference proteome</keyword>
<dbReference type="PANTHER" id="PTHR46880">
    <property type="entry name" value="RAS-ASSOCIATING DOMAIN-CONTAINING PROTEIN"/>
    <property type="match status" value="1"/>
</dbReference>
<organism evidence="1 2">
    <name type="scientific">Mya arenaria</name>
    <name type="common">Soft-shell clam</name>
    <dbReference type="NCBI Taxonomy" id="6604"/>
    <lineage>
        <taxon>Eukaryota</taxon>
        <taxon>Metazoa</taxon>
        <taxon>Spiralia</taxon>
        <taxon>Lophotrochozoa</taxon>
        <taxon>Mollusca</taxon>
        <taxon>Bivalvia</taxon>
        <taxon>Autobranchia</taxon>
        <taxon>Heteroconchia</taxon>
        <taxon>Euheterodonta</taxon>
        <taxon>Imparidentia</taxon>
        <taxon>Neoheterodontei</taxon>
        <taxon>Myida</taxon>
        <taxon>Myoidea</taxon>
        <taxon>Myidae</taxon>
        <taxon>Mya</taxon>
    </lineage>
</organism>
<accession>A0ABY7E719</accession>
<reference evidence="1" key="1">
    <citation type="submission" date="2022-11" db="EMBL/GenBank/DDBJ databases">
        <title>Centuries of genome instability and evolution in soft-shell clam transmissible cancer (bioRxiv).</title>
        <authorList>
            <person name="Hart S.F.M."/>
            <person name="Yonemitsu M.A."/>
            <person name="Giersch R.M."/>
            <person name="Beal B.F."/>
            <person name="Arriagada G."/>
            <person name="Davis B.W."/>
            <person name="Ostrander E.A."/>
            <person name="Goff S.P."/>
            <person name="Metzger M.J."/>
        </authorList>
    </citation>
    <scope>NUCLEOTIDE SEQUENCE</scope>
    <source>
        <strain evidence="1">MELC-2E11</strain>
        <tissue evidence="1">Siphon/mantle</tissue>
    </source>
</reference>
<dbReference type="SUPFAM" id="SSF53098">
    <property type="entry name" value="Ribonuclease H-like"/>
    <property type="match status" value="1"/>
</dbReference>
<dbReference type="PANTHER" id="PTHR46880:SF5">
    <property type="entry name" value="DUF4371 DOMAIN-CONTAINING PROTEIN"/>
    <property type="match status" value="1"/>
</dbReference>
<dbReference type="Proteomes" id="UP001164746">
    <property type="component" value="Chromosome 5"/>
</dbReference>
<name>A0ABY7E719_MYAAR</name>